<dbReference type="InterPro" id="IPR047655">
    <property type="entry name" value="Transpos_IS630-like"/>
</dbReference>
<organism evidence="2 3">
    <name type="scientific">Salimicrobium flavidum</name>
    <dbReference type="NCBI Taxonomy" id="570947"/>
    <lineage>
        <taxon>Bacteria</taxon>
        <taxon>Bacillati</taxon>
        <taxon>Bacillota</taxon>
        <taxon>Bacilli</taxon>
        <taxon>Bacillales</taxon>
        <taxon>Bacillaceae</taxon>
        <taxon>Salimicrobium</taxon>
    </lineage>
</organism>
<dbReference type="GO" id="GO:0003676">
    <property type="term" value="F:nucleic acid binding"/>
    <property type="evidence" value="ECO:0007669"/>
    <property type="project" value="InterPro"/>
</dbReference>
<protein>
    <submittedName>
        <fullName evidence="2">Putative transposase</fullName>
    </submittedName>
</protein>
<sequence>MDGDIDHVLFEDESMIRDYQAIGRTWFLKGKLRLIPTYGQHKGVKLIGTLDYATGSILCVEEERYDAEAFLRFLSTVLDVYPTGKIVMVLDNARIHHAKLLQPFFEVNSHRLELIFLPPYSPEFNLMEGVWKWLKETVIHNVFFRSVQKIVLAVREFLQDVQQRREEVIDRLCIRL</sequence>
<dbReference type="InterPro" id="IPR036397">
    <property type="entry name" value="RNaseH_sf"/>
</dbReference>
<reference evidence="3" key="1">
    <citation type="submission" date="2017-01" db="EMBL/GenBank/DDBJ databases">
        <authorList>
            <person name="Varghese N."/>
            <person name="Submissions S."/>
        </authorList>
    </citation>
    <scope>NUCLEOTIDE SEQUENCE [LARGE SCALE GENOMIC DNA]</scope>
    <source>
        <strain evidence="3">DSM 23127</strain>
    </source>
</reference>
<name>A0A1N7KYB6_9BACI</name>
<accession>A0A1N7KYB6</accession>
<dbReference type="SUPFAM" id="SSF53098">
    <property type="entry name" value="Ribonuclease H-like"/>
    <property type="match status" value="1"/>
</dbReference>
<dbReference type="Proteomes" id="UP000187608">
    <property type="component" value="Unassembled WGS sequence"/>
</dbReference>
<gene>
    <name evidence="2" type="ORF">SAMN05421687_1232</name>
</gene>
<dbReference type="Gene3D" id="3.30.420.10">
    <property type="entry name" value="Ribonuclease H-like superfamily/Ribonuclease H"/>
    <property type="match status" value="1"/>
</dbReference>
<dbReference type="STRING" id="570947.SAMN05421687_1232"/>
<evidence type="ECO:0000313" key="2">
    <source>
        <dbReference type="EMBL" id="SIS66410.1"/>
    </source>
</evidence>
<dbReference type="Pfam" id="PF13358">
    <property type="entry name" value="DDE_3"/>
    <property type="match status" value="1"/>
</dbReference>
<evidence type="ECO:0000313" key="3">
    <source>
        <dbReference type="Proteomes" id="UP000187608"/>
    </source>
</evidence>
<proteinExistence type="predicted"/>
<dbReference type="PANTHER" id="PTHR46564">
    <property type="entry name" value="TRANSPOSASE"/>
    <property type="match status" value="1"/>
</dbReference>
<dbReference type="AlphaFoldDB" id="A0A1N7KYB6"/>
<dbReference type="PANTHER" id="PTHR46564:SF1">
    <property type="entry name" value="TRANSPOSASE"/>
    <property type="match status" value="1"/>
</dbReference>
<dbReference type="EMBL" id="FTOC01000023">
    <property type="protein sequence ID" value="SIS66410.1"/>
    <property type="molecule type" value="Genomic_DNA"/>
</dbReference>
<keyword evidence="3" id="KW-1185">Reference proteome</keyword>
<evidence type="ECO:0000259" key="1">
    <source>
        <dbReference type="Pfam" id="PF13358"/>
    </source>
</evidence>
<dbReference type="InterPro" id="IPR038717">
    <property type="entry name" value="Tc1-like_DDE_dom"/>
</dbReference>
<dbReference type="InterPro" id="IPR012337">
    <property type="entry name" value="RNaseH-like_sf"/>
</dbReference>
<feature type="domain" description="Tc1-like transposase DDE" evidence="1">
    <location>
        <begin position="8"/>
        <end position="149"/>
    </location>
</feature>
<dbReference type="NCBIfam" id="NF033545">
    <property type="entry name" value="transpos_IS630"/>
    <property type="match status" value="1"/>
</dbReference>